<evidence type="ECO:0000259" key="2">
    <source>
        <dbReference type="Pfam" id="PF00578"/>
    </source>
</evidence>
<reference evidence="3 4" key="1">
    <citation type="submission" date="2018-07" db="EMBL/GenBank/DDBJ databases">
        <title>Lottiidibacillus patelloidae gen. nov., sp. nov., isolated from the intestinal tract of a marine limpet and the reclassification of B. taeanensis BH030017T, B. algicola KMM 3737T and B. hwajinpoensis SW-72T as genus Lottiidibacillus.</title>
        <authorList>
            <person name="Liu R."/>
            <person name="Huang Z."/>
        </authorList>
    </citation>
    <scope>NUCLEOTIDE SEQUENCE [LARGE SCALE GENOMIC DNA]</scope>
    <source>
        <strain evidence="3 4">BH030017</strain>
    </source>
</reference>
<dbReference type="Pfam" id="PF00578">
    <property type="entry name" value="AhpC-TSA"/>
    <property type="match status" value="1"/>
</dbReference>
<evidence type="ECO:0000256" key="1">
    <source>
        <dbReference type="ARBA" id="ARBA00023157"/>
    </source>
</evidence>
<dbReference type="GO" id="GO:0016209">
    <property type="term" value="F:antioxidant activity"/>
    <property type="evidence" value="ECO:0007669"/>
    <property type="project" value="InterPro"/>
</dbReference>
<evidence type="ECO:0000313" key="3">
    <source>
        <dbReference type="EMBL" id="RBW68389.1"/>
    </source>
</evidence>
<dbReference type="SUPFAM" id="SSF52833">
    <property type="entry name" value="Thioredoxin-like"/>
    <property type="match status" value="1"/>
</dbReference>
<keyword evidence="4" id="KW-1185">Reference proteome</keyword>
<sequence length="109" mass="12551">MVQLHENLDALKDLDVNMYIVSGDTPEEQAELYNALEDAYGKSLPFISDPDLKMIELFNMKNNDAAYRGYGLMDTEGNVVFNTINDLWGQELDQTVEEIKEEYEKIHND</sequence>
<organism evidence="3 4">
    <name type="scientific">Bacillus taeanensis</name>
    <dbReference type="NCBI Taxonomy" id="273032"/>
    <lineage>
        <taxon>Bacteria</taxon>
        <taxon>Bacillati</taxon>
        <taxon>Bacillota</taxon>
        <taxon>Bacilli</taxon>
        <taxon>Bacillales</taxon>
        <taxon>Bacillaceae</taxon>
        <taxon>Bacillus</taxon>
    </lineage>
</organism>
<comment type="caution">
    <text evidence="3">The sequence shown here is derived from an EMBL/GenBank/DDBJ whole genome shotgun (WGS) entry which is preliminary data.</text>
</comment>
<dbReference type="Proteomes" id="UP000253314">
    <property type="component" value="Unassembled WGS sequence"/>
</dbReference>
<protein>
    <recommendedName>
        <fullName evidence="2">Alkyl hydroperoxide reductase subunit C/ Thiol specific antioxidant domain-containing protein</fullName>
    </recommendedName>
</protein>
<dbReference type="InterPro" id="IPR036249">
    <property type="entry name" value="Thioredoxin-like_sf"/>
</dbReference>
<dbReference type="EMBL" id="QOCW01000021">
    <property type="protein sequence ID" value="RBW68389.1"/>
    <property type="molecule type" value="Genomic_DNA"/>
</dbReference>
<dbReference type="GO" id="GO:0016491">
    <property type="term" value="F:oxidoreductase activity"/>
    <property type="evidence" value="ECO:0007669"/>
    <property type="project" value="InterPro"/>
</dbReference>
<dbReference type="Gene3D" id="3.40.30.10">
    <property type="entry name" value="Glutaredoxin"/>
    <property type="match status" value="1"/>
</dbReference>
<keyword evidence="1" id="KW-1015">Disulfide bond</keyword>
<gene>
    <name evidence="3" type="ORF">DS031_17165</name>
</gene>
<feature type="domain" description="Alkyl hydroperoxide reductase subunit C/ Thiol specific antioxidant" evidence="2">
    <location>
        <begin position="2"/>
        <end position="80"/>
    </location>
</feature>
<accession>A0A366XUE4</accession>
<name>A0A366XUE4_9BACI</name>
<evidence type="ECO:0000313" key="4">
    <source>
        <dbReference type="Proteomes" id="UP000253314"/>
    </source>
</evidence>
<dbReference type="AlphaFoldDB" id="A0A366XUE4"/>
<proteinExistence type="predicted"/>
<dbReference type="InterPro" id="IPR000866">
    <property type="entry name" value="AhpC/TSA"/>
</dbReference>
<dbReference type="OrthoDB" id="2453868at2"/>